<dbReference type="OrthoDB" id="677831at28216"/>
<dbReference type="Proteomes" id="UP000324176">
    <property type="component" value="Unassembled WGS sequence"/>
</dbReference>
<name>A0A5D3Y6D3_9PROT</name>
<reference evidence="1 2" key="1">
    <citation type="submission" date="2019-07" db="EMBL/GenBank/DDBJ databases">
        <title>Active sludge and wastewater microbial communities from Klosterneuburg, Austria.</title>
        <authorList>
            <person name="Wagner M."/>
        </authorList>
    </citation>
    <scope>NUCLEOTIDE SEQUENCE [LARGE SCALE GENOMIC DNA]</scope>
    <source>
        <strain evidence="1 2">Nm2</strain>
    </source>
</reference>
<dbReference type="AlphaFoldDB" id="A0A5D3Y6D3"/>
<dbReference type="RefSeq" id="WP_158441385.1">
    <property type="nucleotide sequence ID" value="NZ_CP011451.1"/>
</dbReference>
<evidence type="ECO:0000313" key="1">
    <source>
        <dbReference type="EMBL" id="TYP69903.1"/>
    </source>
</evidence>
<proteinExistence type="predicted"/>
<accession>A0A5D3Y6D3</accession>
<dbReference type="EMBL" id="VNHT01000134">
    <property type="protein sequence ID" value="TYP69903.1"/>
    <property type="molecule type" value="Genomic_DNA"/>
</dbReference>
<gene>
    <name evidence="1" type="ORF">BCL69_11346</name>
</gene>
<comment type="caution">
    <text evidence="1">The sequence shown here is derived from an EMBL/GenBank/DDBJ whole genome shotgun (WGS) entry which is preliminary data.</text>
</comment>
<sequence length="47" mass="5097">MNQQNSTASKKVKLLKDGAMLNGCLLGFCAGRDQLGSNLGFYVKYRG</sequence>
<protein>
    <submittedName>
        <fullName evidence="1">Uncharacterized protein</fullName>
    </submittedName>
</protein>
<organism evidence="1 2">
    <name type="scientific">Nitrosomonas communis</name>
    <dbReference type="NCBI Taxonomy" id="44574"/>
    <lineage>
        <taxon>Bacteria</taxon>
        <taxon>Pseudomonadati</taxon>
        <taxon>Pseudomonadota</taxon>
        <taxon>Betaproteobacteria</taxon>
        <taxon>Nitrosomonadales</taxon>
        <taxon>Nitrosomonadaceae</taxon>
        <taxon>Nitrosomonas</taxon>
    </lineage>
</organism>
<evidence type="ECO:0000313" key="2">
    <source>
        <dbReference type="Proteomes" id="UP000324176"/>
    </source>
</evidence>